<dbReference type="InterPro" id="IPR052523">
    <property type="entry name" value="Trichothecene_AcTrans"/>
</dbReference>
<dbReference type="PANTHER" id="PTHR42791:SF1">
    <property type="entry name" value="N-ACETYLTRANSFERASE DOMAIN-CONTAINING PROTEIN"/>
    <property type="match status" value="1"/>
</dbReference>
<evidence type="ECO:0000313" key="3">
    <source>
        <dbReference type="EMBL" id="KAK7748689.1"/>
    </source>
</evidence>
<accession>A0AAN9UI00</accession>
<dbReference type="GO" id="GO:0016747">
    <property type="term" value="F:acyltransferase activity, transferring groups other than amino-acyl groups"/>
    <property type="evidence" value="ECO:0007669"/>
    <property type="project" value="InterPro"/>
</dbReference>
<dbReference type="Pfam" id="PF00583">
    <property type="entry name" value="Acetyltransf_1"/>
    <property type="match status" value="1"/>
</dbReference>
<dbReference type="PANTHER" id="PTHR42791">
    <property type="entry name" value="GNAT FAMILY ACETYLTRANSFERASE"/>
    <property type="match status" value="1"/>
</dbReference>
<dbReference type="AlphaFoldDB" id="A0AAN9UI00"/>
<evidence type="ECO:0000259" key="2">
    <source>
        <dbReference type="PROSITE" id="PS51186"/>
    </source>
</evidence>
<organism evidence="3 4">
    <name type="scientific">Cytospora paraplurivora</name>
    <dbReference type="NCBI Taxonomy" id="2898453"/>
    <lineage>
        <taxon>Eukaryota</taxon>
        <taxon>Fungi</taxon>
        <taxon>Dikarya</taxon>
        <taxon>Ascomycota</taxon>
        <taxon>Pezizomycotina</taxon>
        <taxon>Sordariomycetes</taxon>
        <taxon>Sordariomycetidae</taxon>
        <taxon>Diaporthales</taxon>
        <taxon>Cytosporaceae</taxon>
        <taxon>Cytospora</taxon>
    </lineage>
</organism>
<dbReference type="SUPFAM" id="SSF55729">
    <property type="entry name" value="Acyl-CoA N-acyltransferases (Nat)"/>
    <property type="match status" value="1"/>
</dbReference>
<evidence type="ECO:0000313" key="4">
    <source>
        <dbReference type="Proteomes" id="UP001320245"/>
    </source>
</evidence>
<dbReference type="PROSITE" id="PS51186">
    <property type="entry name" value="GNAT"/>
    <property type="match status" value="1"/>
</dbReference>
<dbReference type="EMBL" id="JAJSPL020000002">
    <property type="protein sequence ID" value="KAK7748689.1"/>
    <property type="molecule type" value="Genomic_DNA"/>
</dbReference>
<protein>
    <recommendedName>
        <fullName evidence="2">N-acetyltransferase domain-containing protein</fullName>
    </recommendedName>
</protein>
<name>A0AAN9UI00_9PEZI</name>
<dbReference type="Gene3D" id="3.40.630.30">
    <property type="match status" value="1"/>
</dbReference>
<dbReference type="InterPro" id="IPR000182">
    <property type="entry name" value="GNAT_dom"/>
</dbReference>
<comment type="caution">
    <text evidence="3">The sequence shown here is derived from an EMBL/GenBank/DDBJ whole genome shotgun (WGS) entry which is preliminary data.</text>
</comment>
<dbReference type="Proteomes" id="UP001320245">
    <property type="component" value="Unassembled WGS sequence"/>
</dbReference>
<gene>
    <name evidence="3" type="ORF">SLS53_000711</name>
</gene>
<sequence>MLKAAHPTKPYDHGSGMTGAFEYWLSLSPNRLEVTKAVDAQTGDILGVVSWGMRLNQPDLQPARHEETRDSPAAGGNDQTSQGSVEKPAICISKDHAKTNPPDLVPLAQLEEITSSHLANYQKRVMPEDTRCMYVVSIAVHPKHQGRGVGSALVRKGTQRADAESVFCWVHSSEHAAPLFRKCDFEIDDILELDLDAWAGKMNLEPPAGDDKWGTYTFRYMVRQPNAV</sequence>
<dbReference type="CDD" id="cd04301">
    <property type="entry name" value="NAT_SF"/>
    <property type="match status" value="1"/>
</dbReference>
<feature type="region of interest" description="Disordered" evidence="1">
    <location>
        <begin position="57"/>
        <end position="85"/>
    </location>
</feature>
<dbReference type="InterPro" id="IPR016181">
    <property type="entry name" value="Acyl_CoA_acyltransferase"/>
</dbReference>
<keyword evidence="4" id="KW-1185">Reference proteome</keyword>
<evidence type="ECO:0000256" key="1">
    <source>
        <dbReference type="SAM" id="MobiDB-lite"/>
    </source>
</evidence>
<proteinExistence type="predicted"/>
<feature type="domain" description="N-acetyltransferase" evidence="2">
    <location>
        <begin position="35"/>
        <end position="205"/>
    </location>
</feature>
<reference evidence="3 4" key="1">
    <citation type="journal article" date="2023" name="PLoS ONE">
        <title>Cytospora paraplurivora sp. nov. isolated from orchards with fruit tree decline syndrome in Ontario, Canada.</title>
        <authorList>
            <person name="Ilyukhin E."/>
            <person name="Nguyen H.D.T."/>
            <person name="Castle A.J."/>
            <person name="Ellouze W."/>
        </authorList>
    </citation>
    <scope>NUCLEOTIDE SEQUENCE [LARGE SCALE GENOMIC DNA]</scope>
    <source>
        <strain evidence="3 4">FDS-564</strain>
    </source>
</reference>